<evidence type="ECO:0000313" key="2">
    <source>
        <dbReference type="Proteomes" id="UP001519887"/>
    </source>
</evidence>
<dbReference type="Gene3D" id="3.20.20.140">
    <property type="entry name" value="Metal-dependent hydrolases"/>
    <property type="match status" value="1"/>
</dbReference>
<organism evidence="1 2">
    <name type="scientific">Paenibacillus sepulcri</name>
    <dbReference type="NCBI Taxonomy" id="359917"/>
    <lineage>
        <taxon>Bacteria</taxon>
        <taxon>Bacillati</taxon>
        <taxon>Bacillota</taxon>
        <taxon>Bacilli</taxon>
        <taxon>Bacillales</taxon>
        <taxon>Paenibacillaceae</taxon>
        <taxon>Paenibacillus</taxon>
    </lineage>
</organism>
<dbReference type="SUPFAM" id="SSF51556">
    <property type="entry name" value="Metallo-dependent hydrolases"/>
    <property type="match status" value="1"/>
</dbReference>
<protein>
    <submittedName>
        <fullName evidence="1">Aminoacylase</fullName>
    </submittedName>
</protein>
<gene>
    <name evidence="1" type="ORF">K0U00_46550</name>
</gene>
<reference evidence="1 2" key="1">
    <citation type="submission" date="2021-07" db="EMBL/GenBank/DDBJ databases">
        <title>Paenibacillus radiodurans sp. nov., isolated from the southeastern edge of Tengger Desert.</title>
        <authorList>
            <person name="Zhang G."/>
        </authorList>
    </citation>
    <scope>NUCLEOTIDE SEQUENCE [LARGE SCALE GENOMIC DNA]</scope>
    <source>
        <strain evidence="1 2">CCM 7311</strain>
    </source>
</reference>
<dbReference type="InterPro" id="IPR032466">
    <property type="entry name" value="Metal_Hydrolase"/>
</dbReference>
<dbReference type="EMBL" id="JAHZIK010003044">
    <property type="protein sequence ID" value="MBW7461543.1"/>
    <property type="molecule type" value="Genomic_DNA"/>
</dbReference>
<proteinExistence type="predicted"/>
<feature type="non-terminal residue" evidence="1">
    <location>
        <position position="1"/>
    </location>
</feature>
<name>A0ABS7CKS6_9BACL</name>
<feature type="non-terminal residue" evidence="1">
    <location>
        <position position="182"/>
    </location>
</feature>
<dbReference type="Proteomes" id="UP001519887">
    <property type="component" value="Unassembled WGS sequence"/>
</dbReference>
<keyword evidence="2" id="KW-1185">Reference proteome</keyword>
<accession>A0ABS7CKS6</accession>
<sequence>VVPLMELAREYNVPVYFHGRYSDMEQPGTELEGTQELVDYAMKTGAAVHIDHINSTGGTFTMPQALAIIDKAREQGFDITACTYPYNYWGTYLNSARFDKGWQERFRITYKDLQIAGTRERLTDKTFSMYQKQGKLAVAYAIPPEAIVDAFRSPYVMIGSDAILEPGFNNHPRASGAFARTI</sequence>
<evidence type="ECO:0000313" key="1">
    <source>
        <dbReference type="EMBL" id="MBW7461543.1"/>
    </source>
</evidence>
<comment type="caution">
    <text evidence="1">The sequence shown here is derived from an EMBL/GenBank/DDBJ whole genome shotgun (WGS) entry which is preliminary data.</text>
</comment>